<dbReference type="PANTHER" id="PTHR24413">
    <property type="entry name" value="SPECKLE-TYPE POZ PROTEIN"/>
    <property type="match status" value="1"/>
</dbReference>
<dbReference type="SUPFAM" id="SSF54695">
    <property type="entry name" value="POZ domain"/>
    <property type="match status" value="1"/>
</dbReference>
<dbReference type="EMBL" id="CAJVPQ010000052">
    <property type="protein sequence ID" value="CAG8440918.1"/>
    <property type="molecule type" value="Genomic_DNA"/>
</dbReference>
<dbReference type="InterPro" id="IPR011333">
    <property type="entry name" value="SKP1/BTB/POZ_sf"/>
</dbReference>
<dbReference type="AlphaFoldDB" id="A0A9N8V3S0"/>
<evidence type="ECO:0000313" key="2">
    <source>
        <dbReference type="EMBL" id="CAG8440918.1"/>
    </source>
</evidence>
<dbReference type="PROSITE" id="PS50097">
    <property type="entry name" value="BTB"/>
    <property type="match status" value="1"/>
</dbReference>
<evidence type="ECO:0000259" key="1">
    <source>
        <dbReference type="PROSITE" id="PS50097"/>
    </source>
</evidence>
<proteinExistence type="predicted"/>
<dbReference type="SMART" id="SM00225">
    <property type="entry name" value="BTB"/>
    <property type="match status" value="1"/>
</dbReference>
<name>A0A9N8V3S0_9GLOM</name>
<dbReference type="OrthoDB" id="2406226at2759"/>
<organism evidence="2 3">
    <name type="scientific">Funneliformis caledonium</name>
    <dbReference type="NCBI Taxonomy" id="1117310"/>
    <lineage>
        <taxon>Eukaryota</taxon>
        <taxon>Fungi</taxon>
        <taxon>Fungi incertae sedis</taxon>
        <taxon>Mucoromycota</taxon>
        <taxon>Glomeromycotina</taxon>
        <taxon>Glomeromycetes</taxon>
        <taxon>Glomerales</taxon>
        <taxon>Glomeraceae</taxon>
        <taxon>Funneliformis</taxon>
    </lineage>
</organism>
<gene>
    <name evidence="2" type="ORF">FCALED_LOCUS524</name>
</gene>
<dbReference type="Gene3D" id="3.30.710.10">
    <property type="entry name" value="Potassium Channel Kv1.1, Chain A"/>
    <property type="match status" value="1"/>
</dbReference>
<accession>A0A9N8V3S0</accession>
<dbReference type="CDD" id="cd18186">
    <property type="entry name" value="BTB_POZ_ZBTB_KLHL-like"/>
    <property type="match status" value="1"/>
</dbReference>
<evidence type="ECO:0000313" key="3">
    <source>
        <dbReference type="Proteomes" id="UP000789570"/>
    </source>
</evidence>
<feature type="domain" description="BTB" evidence="1">
    <location>
        <begin position="158"/>
        <end position="245"/>
    </location>
</feature>
<sequence>MSQKISQFKYQININNSLEIKENFFSPIFSTSNNMFWQLAFFPENFGLFLSPVICPDEIVWGERSKSNFTLYIKEIKEDIRNDIYSNTFTVPSDANISDGYGIDKIDRTLFVNGELEIGVIFNNIEVEECNKRKDYDYPIPPGLIEAWKEQLIDYPSADVEFNVEGEKFYVCSSILSKRSKYFAKIFSGNWAETVENVTNNINDIHLESSPEHNKVKYRIDFPEGQCIFSIIMEYLYTNQVKWTNNYNQSITVKLFRLADKYLLSDLRNRAKFRIYAELGISNVCEILFDLVPKYDDLKGPVLKFMARHFEEVSQSEEFNDILKNLPKYPYFPDIYPEIQLITL</sequence>
<protein>
    <submittedName>
        <fullName evidence="2">15056_t:CDS:1</fullName>
    </submittedName>
</protein>
<dbReference type="CDD" id="cd14733">
    <property type="entry name" value="BACK"/>
    <property type="match status" value="1"/>
</dbReference>
<comment type="caution">
    <text evidence="2">The sequence shown here is derived from an EMBL/GenBank/DDBJ whole genome shotgun (WGS) entry which is preliminary data.</text>
</comment>
<dbReference type="Proteomes" id="UP000789570">
    <property type="component" value="Unassembled WGS sequence"/>
</dbReference>
<dbReference type="InterPro" id="IPR000210">
    <property type="entry name" value="BTB/POZ_dom"/>
</dbReference>
<reference evidence="2" key="1">
    <citation type="submission" date="2021-06" db="EMBL/GenBank/DDBJ databases">
        <authorList>
            <person name="Kallberg Y."/>
            <person name="Tangrot J."/>
            <person name="Rosling A."/>
        </authorList>
    </citation>
    <scope>NUCLEOTIDE SEQUENCE</scope>
    <source>
        <strain evidence="2">UK204</strain>
    </source>
</reference>
<keyword evidence="3" id="KW-1185">Reference proteome</keyword>
<dbReference type="Pfam" id="PF00651">
    <property type="entry name" value="BTB"/>
    <property type="match status" value="1"/>
</dbReference>